<keyword evidence="12 18" id="KW-0333">Golgi apparatus</keyword>
<evidence type="ECO:0000256" key="3">
    <source>
        <dbReference type="ARBA" id="ARBA00004922"/>
    </source>
</evidence>
<feature type="domain" description="Ricin B lectin" evidence="20">
    <location>
        <begin position="434"/>
        <end position="557"/>
    </location>
</feature>
<dbReference type="AlphaFoldDB" id="A0A1B6C795"/>
<dbReference type="Gene3D" id="2.80.10.50">
    <property type="match status" value="1"/>
</dbReference>
<dbReference type="GO" id="GO:0006493">
    <property type="term" value="P:protein O-linked glycosylation"/>
    <property type="evidence" value="ECO:0007669"/>
    <property type="project" value="TreeGrafter"/>
</dbReference>
<protein>
    <recommendedName>
        <fullName evidence="18">Polypeptide N-acetylgalactosaminyltransferase</fullName>
        <ecNumber evidence="18">2.4.1.-</ecNumber>
    </recommendedName>
    <alternativeName>
        <fullName evidence="18">Protein-UDP acetylgalactosaminyltransferase</fullName>
    </alternativeName>
</protein>
<dbReference type="FunFam" id="3.90.550.10:FF:000026">
    <property type="entry name" value="Polypeptide N-acetylgalactosaminyltransferase"/>
    <property type="match status" value="1"/>
</dbReference>
<dbReference type="Pfam" id="PF00535">
    <property type="entry name" value="Glycos_transf_2"/>
    <property type="match status" value="1"/>
</dbReference>
<keyword evidence="11 18" id="KW-1133">Transmembrane helix</keyword>
<dbReference type="Gene3D" id="3.90.550.10">
    <property type="entry name" value="Spore Coat Polysaccharide Biosynthesis Protein SpsA, Chain A"/>
    <property type="match status" value="1"/>
</dbReference>
<dbReference type="InterPro" id="IPR000772">
    <property type="entry name" value="Ricin_B_lectin"/>
</dbReference>
<evidence type="ECO:0000256" key="19">
    <source>
        <dbReference type="SAM" id="MobiDB-lite"/>
    </source>
</evidence>
<evidence type="ECO:0000256" key="7">
    <source>
        <dbReference type="ARBA" id="ARBA00022692"/>
    </source>
</evidence>
<evidence type="ECO:0000256" key="8">
    <source>
        <dbReference type="ARBA" id="ARBA00022723"/>
    </source>
</evidence>
<keyword evidence="5 18" id="KW-0328">Glycosyltransferase</keyword>
<dbReference type="EMBL" id="GEDC01011111">
    <property type="protein sequence ID" value="JAS26187.1"/>
    <property type="molecule type" value="Transcribed_RNA"/>
</dbReference>
<keyword evidence="7 18" id="KW-0812">Transmembrane</keyword>
<name>A0A1B6C795_9HEMI</name>
<keyword evidence="10" id="KW-0735">Signal-anchor</keyword>
<dbReference type="EMBL" id="GEDC01027945">
    <property type="protein sequence ID" value="JAS09353.1"/>
    <property type="molecule type" value="Transcribed_RNA"/>
</dbReference>
<evidence type="ECO:0000313" key="21">
    <source>
        <dbReference type="EMBL" id="JAS09353.1"/>
    </source>
</evidence>
<feature type="region of interest" description="Disordered" evidence="19">
    <location>
        <begin position="83"/>
        <end position="109"/>
    </location>
</feature>
<evidence type="ECO:0000256" key="11">
    <source>
        <dbReference type="ARBA" id="ARBA00022989"/>
    </source>
</evidence>
<dbReference type="CDD" id="cd23434">
    <property type="entry name" value="beta-trefoil_Ricin_GALNT2"/>
    <property type="match status" value="1"/>
</dbReference>
<dbReference type="CDD" id="cd02510">
    <property type="entry name" value="pp-GalNAc-T"/>
    <property type="match status" value="1"/>
</dbReference>
<dbReference type="InterPro" id="IPR045885">
    <property type="entry name" value="GalNAc-T"/>
</dbReference>
<evidence type="ECO:0000256" key="1">
    <source>
        <dbReference type="ARBA" id="ARBA00001936"/>
    </source>
</evidence>
<evidence type="ECO:0000256" key="14">
    <source>
        <dbReference type="ARBA" id="ARBA00023157"/>
    </source>
</evidence>
<evidence type="ECO:0000256" key="9">
    <source>
        <dbReference type="ARBA" id="ARBA00022734"/>
    </source>
</evidence>
<keyword evidence="15 18" id="KW-0464">Manganese</keyword>
<dbReference type="SUPFAM" id="SSF50370">
    <property type="entry name" value="Ricin B-like lectins"/>
    <property type="match status" value="1"/>
</dbReference>
<keyword evidence="13 18" id="KW-0472">Membrane</keyword>
<dbReference type="InterPro" id="IPR029044">
    <property type="entry name" value="Nucleotide-diphossugar_trans"/>
</dbReference>
<evidence type="ECO:0000256" key="6">
    <source>
        <dbReference type="ARBA" id="ARBA00022679"/>
    </source>
</evidence>
<accession>A0A1B6C795</accession>
<evidence type="ECO:0000256" key="15">
    <source>
        <dbReference type="ARBA" id="ARBA00023211"/>
    </source>
</evidence>
<comment type="pathway">
    <text evidence="3 18">Protein modification; protein glycosylation.</text>
</comment>
<dbReference type="PANTHER" id="PTHR11675:SF119">
    <property type="entry name" value="POLYPEPTIDE N-ACETYLGALACTOSAMINYLTRANSFERASE 2"/>
    <property type="match status" value="1"/>
</dbReference>
<evidence type="ECO:0000256" key="18">
    <source>
        <dbReference type="RuleBase" id="RU361242"/>
    </source>
</evidence>
<evidence type="ECO:0000256" key="12">
    <source>
        <dbReference type="ARBA" id="ARBA00023034"/>
    </source>
</evidence>
<dbReference type="PROSITE" id="PS50231">
    <property type="entry name" value="RICIN_B_LECTIN"/>
    <property type="match status" value="1"/>
</dbReference>
<dbReference type="SUPFAM" id="SSF53448">
    <property type="entry name" value="Nucleotide-diphospho-sugar transferases"/>
    <property type="match status" value="1"/>
</dbReference>
<comment type="cofactor">
    <cofactor evidence="1 18">
        <name>Mn(2+)</name>
        <dbReference type="ChEBI" id="CHEBI:29035"/>
    </cofactor>
</comment>
<sequence length="561" mass="64000">MRRNVKVLLLFSIAWMFVIVYYLQTTRDEKPEENRALRLKDNLVALELASITGVETSLSPTSQLQGIAWNYFDERGYVSRGGLKAGEDPYSRNKFNQQASDKLPSNRDVPDTRTPMCKHKEYPSDLPATSVIITFHNEARSTLLRTVVSVLNRSPEELIKEIILVDDFSDHPEDGEELAKIQKVRVIRNEKREGLMRSRVKGADAATAPVLTFLDSHVECNRNWLEPLLERVAEDETRVVCPIIDVISMDTFHYIGASADLRGGFEWNLVFKWEYLTLEERNRRSKNPTLPIRTPMIAGGLFVINKAYFDKLGKYDMMMDVWGGENLEISFRVWQCGGSLEIIPCSRVGHVFRKRHPYTFPGGSGNVFAKNTRRAAEVWMDDYKKYYYAAVPLAKTIAFGDIHERLALKEKLQCKPFKWYLDNVYPELKVPSNSDVTLGYIQQGPWCMDTMGHISLGTIGVYPCHNTGGNQEWTVTDNGLIKHQDMCLTLTDTHPGAAVIMKSCDNDLEQRWIQVSKGGLLKHERLTLCLDSKHSQTIGITAEKCDSHSNTQQWLYTFNSL</sequence>
<keyword evidence="9 18" id="KW-0430">Lectin</keyword>
<dbReference type="UniPathway" id="UPA00378"/>
<comment type="catalytic activity">
    <reaction evidence="16">
        <text>L-threonyl-[protein] + UDP-N-acetyl-alpha-D-galactosamine = a 3-O-[N-acetyl-alpha-D-galactosaminyl]-L-threonyl-[protein] + UDP + H(+)</text>
        <dbReference type="Rhea" id="RHEA:52424"/>
        <dbReference type="Rhea" id="RHEA-COMP:11060"/>
        <dbReference type="Rhea" id="RHEA-COMP:11689"/>
        <dbReference type="ChEBI" id="CHEBI:15378"/>
        <dbReference type="ChEBI" id="CHEBI:30013"/>
        <dbReference type="ChEBI" id="CHEBI:58223"/>
        <dbReference type="ChEBI" id="CHEBI:67138"/>
        <dbReference type="ChEBI" id="CHEBI:87075"/>
        <dbReference type="EC" id="2.4.1.41"/>
    </reaction>
</comment>
<dbReference type="GO" id="GO:0000139">
    <property type="term" value="C:Golgi membrane"/>
    <property type="evidence" value="ECO:0007669"/>
    <property type="project" value="UniProtKB-SubCell"/>
</dbReference>
<comment type="similarity">
    <text evidence="4 18">Belongs to the glycosyltransferase 2 family. GalNAc-T subfamily.</text>
</comment>
<dbReference type="GO" id="GO:0046872">
    <property type="term" value="F:metal ion binding"/>
    <property type="evidence" value="ECO:0007669"/>
    <property type="project" value="UniProtKB-KW"/>
</dbReference>
<comment type="subcellular location">
    <subcellularLocation>
        <location evidence="2 18">Golgi apparatus membrane</location>
        <topology evidence="2 18">Single-pass type II membrane protein</topology>
    </subcellularLocation>
</comment>
<evidence type="ECO:0000313" key="22">
    <source>
        <dbReference type="EMBL" id="JAS26187.1"/>
    </source>
</evidence>
<dbReference type="FunFam" id="2.80.10.50:FF:000065">
    <property type="entry name" value="Polypeptide N-acetylgalactosaminyltransferase"/>
    <property type="match status" value="1"/>
</dbReference>
<evidence type="ECO:0000256" key="16">
    <source>
        <dbReference type="ARBA" id="ARBA00050905"/>
    </source>
</evidence>
<dbReference type="InterPro" id="IPR035992">
    <property type="entry name" value="Ricin_B-like_lectins"/>
</dbReference>
<dbReference type="InterPro" id="IPR001173">
    <property type="entry name" value="Glyco_trans_2-like"/>
</dbReference>
<reference evidence="21" key="1">
    <citation type="submission" date="2015-12" db="EMBL/GenBank/DDBJ databases">
        <title>De novo transcriptome assembly of four potential Pierce s Disease insect vectors from Arizona vineyards.</title>
        <authorList>
            <person name="Tassone E.E."/>
        </authorList>
    </citation>
    <scope>NUCLEOTIDE SEQUENCE</scope>
</reference>
<evidence type="ECO:0000256" key="2">
    <source>
        <dbReference type="ARBA" id="ARBA00004323"/>
    </source>
</evidence>
<keyword evidence="8" id="KW-0479">Metal-binding</keyword>
<feature type="transmembrane region" description="Helical" evidence="18">
    <location>
        <begin position="7"/>
        <end position="24"/>
    </location>
</feature>
<evidence type="ECO:0000256" key="5">
    <source>
        <dbReference type="ARBA" id="ARBA00022676"/>
    </source>
</evidence>
<evidence type="ECO:0000256" key="13">
    <source>
        <dbReference type="ARBA" id="ARBA00023136"/>
    </source>
</evidence>
<evidence type="ECO:0000256" key="17">
    <source>
        <dbReference type="ARBA" id="ARBA00052209"/>
    </source>
</evidence>
<dbReference type="GO" id="GO:0030246">
    <property type="term" value="F:carbohydrate binding"/>
    <property type="evidence" value="ECO:0007669"/>
    <property type="project" value="UniProtKB-KW"/>
</dbReference>
<evidence type="ECO:0000256" key="10">
    <source>
        <dbReference type="ARBA" id="ARBA00022968"/>
    </source>
</evidence>
<keyword evidence="14 18" id="KW-1015">Disulfide bond</keyword>
<evidence type="ECO:0000259" key="20">
    <source>
        <dbReference type="SMART" id="SM00458"/>
    </source>
</evidence>
<keyword evidence="6 18" id="KW-0808">Transferase</keyword>
<dbReference type="PANTHER" id="PTHR11675">
    <property type="entry name" value="N-ACETYLGALACTOSAMINYLTRANSFERASE"/>
    <property type="match status" value="1"/>
</dbReference>
<proteinExistence type="inferred from homology"/>
<dbReference type="Pfam" id="PF00652">
    <property type="entry name" value="Ricin_B_lectin"/>
    <property type="match status" value="1"/>
</dbReference>
<dbReference type="EC" id="2.4.1.-" evidence="18"/>
<comment type="catalytic activity">
    <reaction evidence="17">
        <text>L-seryl-[protein] + UDP-N-acetyl-alpha-D-galactosamine = a 3-O-[N-acetyl-alpha-D-galactosaminyl]-L-seryl-[protein] + UDP + H(+)</text>
        <dbReference type="Rhea" id="RHEA:23956"/>
        <dbReference type="Rhea" id="RHEA-COMP:9863"/>
        <dbReference type="Rhea" id="RHEA-COMP:12788"/>
        <dbReference type="ChEBI" id="CHEBI:15378"/>
        <dbReference type="ChEBI" id="CHEBI:29999"/>
        <dbReference type="ChEBI" id="CHEBI:53604"/>
        <dbReference type="ChEBI" id="CHEBI:58223"/>
        <dbReference type="ChEBI" id="CHEBI:67138"/>
        <dbReference type="EC" id="2.4.1.41"/>
    </reaction>
</comment>
<organism evidence="21">
    <name type="scientific">Clastoptera arizonana</name>
    <name type="common">Arizona spittle bug</name>
    <dbReference type="NCBI Taxonomy" id="38151"/>
    <lineage>
        <taxon>Eukaryota</taxon>
        <taxon>Metazoa</taxon>
        <taxon>Ecdysozoa</taxon>
        <taxon>Arthropoda</taxon>
        <taxon>Hexapoda</taxon>
        <taxon>Insecta</taxon>
        <taxon>Pterygota</taxon>
        <taxon>Neoptera</taxon>
        <taxon>Paraneoptera</taxon>
        <taxon>Hemiptera</taxon>
        <taxon>Auchenorrhyncha</taxon>
        <taxon>Cercopoidea</taxon>
        <taxon>Clastopteridae</taxon>
        <taxon>Clastoptera</taxon>
    </lineage>
</organism>
<dbReference type="SMART" id="SM00458">
    <property type="entry name" value="RICIN"/>
    <property type="match status" value="1"/>
</dbReference>
<dbReference type="GO" id="GO:0004653">
    <property type="term" value="F:polypeptide N-acetylgalactosaminyltransferase activity"/>
    <property type="evidence" value="ECO:0007669"/>
    <property type="project" value="UniProtKB-EC"/>
</dbReference>
<evidence type="ECO:0000256" key="4">
    <source>
        <dbReference type="ARBA" id="ARBA00005680"/>
    </source>
</evidence>
<gene>
    <name evidence="22" type="ORF">g.23540</name>
    <name evidence="21" type="ORF">g.23543</name>
</gene>